<sequence>MGSSQSKPKRHTEDSPPFLNWDGSNPVSFPASKRLYESLITMMEEDYAFDDGQQLKAVKLLDFVRDPPTAFQYHFISHLFPHEADKDTAFLNHMWIMLRCPSWIVLKAAFSFFKLWFVPTRIDVRFSFINDVESAI</sequence>
<dbReference type="Proteomes" id="UP001281761">
    <property type="component" value="Unassembled WGS sequence"/>
</dbReference>
<dbReference type="EMBL" id="JARBJD010000139">
    <property type="protein sequence ID" value="KAK2950269.1"/>
    <property type="molecule type" value="Genomic_DNA"/>
</dbReference>
<feature type="region of interest" description="Disordered" evidence="1">
    <location>
        <begin position="1"/>
        <end position="23"/>
    </location>
</feature>
<evidence type="ECO:0000313" key="2">
    <source>
        <dbReference type="EMBL" id="KAK2950269.1"/>
    </source>
</evidence>
<proteinExistence type="predicted"/>
<name>A0ABQ9XF00_9EUKA</name>
<organism evidence="2 3">
    <name type="scientific">Blattamonas nauphoetae</name>
    <dbReference type="NCBI Taxonomy" id="2049346"/>
    <lineage>
        <taxon>Eukaryota</taxon>
        <taxon>Metamonada</taxon>
        <taxon>Preaxostyla</taxon>
        <taxon>Oxymonadida</taxon>
        <taxon>Blattamonas</taxon>
    </lineage>
</organism>
<comment type="caution">
    <text evidence="2">The sequence shown here is derived from an EMBL/GenBank/DDBJ whole genome shotgun (WGS) entry which is preliminary data.</text>
</comment>
<keyword evidence="3" id="KW-1185">Reference proteome</keyword>
<protein>
    <submittedName>
        <fullName evidence="2">Uncharacterized protein</fullName>
    </submittedName>
</protein>
<evidence type="ECO:0000256" key="1">
    <source>
        <dbReference type="SAM" id="MobiDB-lite"/>
    </source>
</evidence>
<reference evidence="2 3" key="1">
    <citation type="journal article" date="2022" name="bioRxiv">
        <title>Genomics of Preaxostyla Flagellates Illuminates Evolutionary Transitions and the Path Towards Mitochondrial Loss.</title>
        <authorList>
            <person name="Novak L.V.F."/>
            <person name="Treitli S.C."/>
            <person name="Pyrih J."/>
            <person name="Halakuc P."/>
            <person name="Pipaliya S.V."/>
            <person name="Vacek V."/>
            <person name="Brzon O."/>
            <person name="Soukal P."/>
            <person name="Eme L."/>
            <person name="Dacks J.B."/>
            <person name="Karnkowska A."/>
            <person name="Elias M."/>
            <person name="Hampl V."/>
        </authorList>
    </citation>
    <scope>NUCLEOTIDE SEQUENCE [LARGE SCALE GENOMIC DNA]</scope>
    <source>
        <strain evidence="2">NAU3</strain>
        <tissue evidence="2">Gut</tissue>
    </source>
</reference>
<accession>A0ABQ9XF00</accession>
<gene>
    <name evidence="2" type="ORF">BLNAU_14761</name>
</gene>
<evidence type="ECO:0000313" key="3">
    <source>
        <dbReference type="Proteomes" id="UP001281761"/>
    </source>
</evidence>